<evidence type="ECO:0000259" key="2">
    <source>
        <dbReference type="Pfam" id="PF20441"/>
    </source>
</evidence>
<dbReference type="Proteomes" id="UP001209076">
    <property type="component" value="Unassembled WGS sequence"/>
</dbReference>
<organism evidence="3 4">
    <name type="scientific">Paracholeplasma vituli</name>
    <dbReference type="NCBI Taxonomy" id="69473"/>
    <lineage>
        <taxon>Bacteria</taxon>
        <taxon>Bacillati</taxon>
        <taxon>Mycoplasmatota</taxon>
        <taxon>Mollicutes</taxon>
        <taxon>Acholeplasmatales</taxon>
        <taxon>Acholeplasmataceae</taxon>
        <taxon>Paracholeplasma</taxon>
    </lineage>
</organism>
<dbReference type="Pfam" id="PF20441">
    <property type="entry name" value="TerL_nuclease"/>
    <property type="match status" value="1"/>
</dbReference>
<comment type="caution">
    <text evidence="3">The sequence shown here is derived from an EMBL/GenBank/DDBJ whole genome shotgun (WGS) entry which is preliminary data.</text>
</comment>
<gene>
    <name evidence="3" type="ORF">N7603_02035</name>
</gene>
<name>A0ABT2PVU8_9MOLU</name>
<dbReference type="RefSeq" id="WP_262095667.1">
    <property type="nucleotide sequence ID" value="NZ_JAOEGN010000003.1"/>
</dbReference>
<dbReference type="EMBL" id="JAOEGN010000003">
    <property type="protein sequence ID" value="MCU0104434.1"/>
    <property type="molecule type" value="Genomic_DNA"/>
</dbReference>
<feature type="domain" description="Terminase large subunit-like endonuclease" evidence="2">
    <location>
        <begin position="257"/>
        <end position="534"/>
    </location>
</feature>
<dbReference type="InterPro" id="IPR046462">
    <property type="entry name" value="TerL_nuclease"/>
</dbReference>
<dbReference type="PANTHER" id="PTHR41287:SF1">
    <property type="entry name" value="PROTEIN YMFN"/>
    <property type="match status" value="1"/>
</dbReference>
<dbReference type="Pfam" id="PF03354">
    <property type="entry name" value="TerL_ATPase"/>
    <property type="match status" value="1"/>
</dbReference>
<proteinExistence type="predicted"/>
<reference evidence="4" key="1">
    <citation type="submission" date="2023-07" db="EMBL/GenBank/DDBJ databases">
        <title>Novel Mycoplasma species identified in domestic and wild animals.</title>
        <authorList>
            <person name="Volokhov D.V."/>
            <person name="Furtak V.A."/>
            <person name="Zagorodnyaya T.A."/>
        </authorList>
    </citation>
    <scope>NUCLEOTIDE SEQUENCE [LARGE SCALE GENOMIC DNA]</scope>
    <source>
        <strain evidence="4">92-19</strain>
    </source>
</reference>
<feature type="domain" description="Terminase large subunit-like ATPase" evidence="1">
    <location>
        <begin position="76"/>
        <end position="249"/>
    </location>
</feature>
<keyword evidence="4" id="KW-1185">Reference proteome</keyword>
<evidence type="ECO:0000313" key="3">
    <source>
        <dbReference type="EMBL" id="MCU0104434.1"/>
    </source>
</evidence>
<evidence type="ECO:0000313" key="4">
    <source>
        <dbReference type="Proteomes" id="UP001209076"/>
    </source>
</evidence>
<evidence type="ECO:0000259" key="1">
    <source>
        <dbReference type="Pfam" id="PF03354"/>
    </source>
</evidence>
<dbReference type="InterPro" id="IPR027417">
    <property type="entry name" value="P-loop_NTPase"/>
</dbReference>
<dbReference type="Gene3D" id="3.40.50.300">
    <property type="entry name" value="P-loop containing nucleotide triphosphate hydrolases"/>
    <property type="match status" value="1"/>
</dbReference>
<sequence>MIQENYLIQYYQEIENGNIIVGKELKDQLDFLISELSNPKFVFDPLPGLARIRFIETFCKHTKSPFNGHPFLLELWEKALLQTAYGFKYNETGLRRFNEVVLLVARKNGKTTFIAGIDLAEFFLSSGGTDIVCASNTNDQASILFEEINNMREGSKTLRNEKYSKKNIFYIYSPKSKNKIKKLSAQSRNKDGFNIEVGCIDEVHEMTDSKVYDAIKQSQSTKIEPLIFIITTEGVVTQGFLDSKLTYCRKLIKKEIEDEHILPWLYTQDSVDEIYQDKKTWQKSNPSLGTVKLPSYLEDIMNKSRNDHSMKVTMLCKDFNIKQTDQGAWLEFKDVNNTETYTMKSISDSYAIGGVDLSNTTDLTVALLLIVKGGKKYVHAQYFMPSEVLEKRKEEDNAPYDIWLSQGLITLSPGSQNDFSLVTNWFIKMIRENGIRPLWIGYDPWNSLYWVKEMEEAGFILEKVRQGIYSLSEPMKQLEADLKNKVVNYNNNPMMKWNLANTQAKVDINGNIQPSKLGSKFKRIDGAVALIIAYAVLNRYKSEYEGMIR</sequence>
<dbReference type="InterPro" id="IPR005021">
    <property type="entry name" value="Terminase_largesu-like"/>
</dbReference>
<dbReference type="InterPro" id="IPR046461">
    <property type="entry name" value="TerL_ATPase"/>
</dbReference>
<protein>
    <submittedName>
        <fullName evidence="3">Terminase large subunit</fullName>
    </submittedName>
</protein>
<accession>A0ABT2PVU8</accession>
<dbReference type="PANTHER" id="PTHR41287">
    <property type="match status" value="1"/>
</dbReference>